<sequence>MASEFPPATPKIRERTVDPSFVDLTDLLGSQLVAAGFRLYLNRFGQHIVFGGKDIKRTSVNAHTLKAIKHYCRLYLQKKGQNLKKEAK</sequence>
<evidence type="ECO:0000313" key="1">
    <source>
        <dbReference type="EMBL" id="GAI29367.1"/>
    </source>
</evidence>
<accession>X1MCH6</accession>
<name>X1MCH6_9ZZZZ</name>
<comment type="caution">
    <text evidence="1">The sequence shown here is derived from an EMBL/GenBank/DDBJ whole genome shotgun (WGS) entry which is preliminary data.</text>
</comment>
<dbReference type="EMBL" id="BARV01019295">
    <property type="protein sequence ID" value="GAI29367.1"/>
    <property type="molecule type" value="Genomic_DNA"/>
</dbReference>
<protein>
    <submittedName>
        <fullName evidence="1">Uncharacterized protein</fullName>
    </submittedName>
</protein>
<gene>
    <name evidence="1" type="ORF">S06H3_32445</name>
</gene>
<organism evidence="1">
    <name type="scientific">marine sediment metagenome</name>
    <dbReference type="NCBI Taxonomy" id="412755"/>
    <lineage>
        <taxon>unclassified sequences</taxon>
        <taxon>metagenomes</taxon>
        <taxon>ecological metagenomes</taxon>
    </lineage>
</organism>
<dbReference type="AlphaFoldDB" id="X1MCH6"/>
<reference evidence="1" key="1">
    <citation type="journal article" date="2014" name="Front. Microbiol.">
        <title>High frequency of phylogenetically diverse reductive dehalogenase-homologous genes in deep subseafloor sedimentary metagenomes.</title>
        <authorList>
            <person name="Kawai M."/>
            <person name="Futagami T."/>
            <person name="Toyoda A."/>
            <person name="Takaki Y."/>
            <person name="Nishi S."/>
            <person name="Hori S."/>
            <person name="Arai W."/>
            <person name="Tsubouchi T."/>
            <person name="Morono Y."/>
            <person name="Uchiyama I."/>
            <person name="Ito T."/>
            <person name="Fujiyama A."/>
            <person name="Inagaki F."/>
            <person name="Takami H."/>
        </authorList>
    </citation>
    <scope>NUCLEOTIDE SEQUENCE</scope>
    <source>
        <strain evidence="1">Expedition CK06-06</strain>
    </source>
</reference>
<proteinExistence type="predicted"/>